<accession>A0A481Z349</accession>
<protein>
    <submittedName>
        <fullName evidence="1">Uncharacterized protein</fullName>
    </submittedName>
</protein>
<dbReference type="EMBL" id="MK500468">
    <property type="protein sequence ID" value="QBK90193.1"/>
    <property type="molecule type" value="Genomic_DNA"/>
</dbReference>
<evidence type="ECO:0000313" key="1">
    <source>
        <dbReference type="EMBL" id="QBK90193.1"/>
    </source>
</evidence>
<name>A0A481Z349_9VIRU</name>
<proteinExistence type="predicted"/>
<organism evidence="1">
    <name type="scientific">Pithovirus LCPAC102</name>
    <dbReference type="NCBI Taxonomy" id="2506587"/>
    <lineage>
        <taxon>Viruses</taxon>
        <taxon>Pithoviruses</taxon>
    </lineage>
</organism>
<gene>
    <name evidence="1" type="ORF">LCPAC102_01060</name>
</gene>
<reference evidence="1" key="1">
    <citation type="journal article" date="2019" name="MBio">
        <title>Virus Genomes from Deep Sea Sediments Expand the Ocean Megavirome and Support Independent Origins of Viral Gigantism.</title>
        <authorList>
            <person name="Backstrom D."/>
            <person name="Yutin N."/>
            <person name="Jorgensen S.L."/>
            <person name="Dharamshi J."/>
            <person name="Homa F."/>
            <person name="Zaremba-Niedwiedzka K."/>
            <person name="Spang A."/>
            <person name="Wolf Y.I."/>
            <person name="Koonin E.V."/>
            <person name="Ettema T.J."/>
        </authorList>
    </citation>
    <scope>NUCLEOTIDE SEQUENCE</scope>
</reference>
<sequence length="586" mass="68642">MLSKINNILNGDRNITINKDDIKSLMIDNINKFSPSLYLKLVLLLNKSLITSDDLLHIIITIIIEYDINENIVNNNLLVFIGLALKYDADPNIYIINNTKYNLIDYIIKHINNKIIIDSLILILLLSNAIIDYDKIDATETILSVIKKNKQIDTITTIKNIIDIKYIIKISIILDNPSIIDHDDKNIYSSTEMIRDHSSNYLYKCNEYINYDFDICLKYLNLNAYKLLISKDIFPSYSNINDLILLINNYNTYDDTLICIQLQNMLSYYLLYGGKLDPYQYTLLSINKKIYKNIKSSYVNSFDTDISYTISTEIPSRKNKYITGDTDNKNINDIKSERIRILAFILHINPFLNIIDIIKNIKTKDILSLKKSVIKYKIFRDAYNIKTLNEYKLKINEKNITNIAPILDRIKSDKYNEIDIIYYKDSNDITWYFTNDMFDELLKYNNNIYFDPFINSLINSKMDSIFIAHVNTQRSMIKRLGIPVTTCSYDNNIDMDIELPNIVDFKSAQKIRDIFYTLARMHNVTPNIIESLDIQKLNELLKSIDSPYYNLNSLECDHARMTFYKLSYSKIQQYPEIAIPYFAKMI</sequence>